<dbReference type="PANTHER" id="PTHR46769:SF2">
    <property type="entry name" value="FIBROCYSTIN-L ISOFORM 2 PRECURSOR-RELATED"/>
    <property type="match status" value="1"/>
</dbReference>
<evidence type="ECO:0000256" key="1">
    <source>
        <dbReference type="ARBA" id="ARBA00022729"/>
    </source>
</evidence>
<name>A0A150GDE6_GONPE</name>
<evidence type="ECO:0000313" key="3">
    <source>
        <dbReference type="Proteomes" id="UP000075714"/>
    </source>
</evidence>
<evidence type="ECO:0000313" key="2">
    <source>
        <dbReference type="EMBL" id="KXZ47881.1"/>
    </source>
</evidence>
<dbReference type="InterPro" id="IPR052387">
    <property type="entry name" value="Fibrocystin"/>
</dbReference>
<dbReference type="AlphaFoldDB" id="A0A150GDE6"/>
<organism evidence="2 3">
    <name type="scientific">Gonium pectorale</name>
    <name type="common">Green alga</name>
    <dbReference type="NCBI Taxonomy" id="33097"/>
    <lineage>
        <taxon>Eukaryota</taxon>
        <taxon>Viridiplantae</taxon>
        <taxon>Chlorophyta</taxon>
        <taxon>core chlorophytes</taxon>
        <taxon>Chlorophyceae</taxon>
        <taxon>CS clade</taxon>
        <taxon>Chlamydomonadales</taxon>
        <taxon>Volvocaceae</taxon>
        <taxon>Gonium</taxon>
    </lineage>
</organism>
<dbReference type="OrthoDB" id="547736at2759"/>
<sequence length="235" mass="26037">MFTVSGSIDLVVAAVDQGWCCAYTCQKRLSTFWTYLPMGHTVGVNFTGTPATVFRLWLPYAAPEDELVLEIYYMLLPNRRFVWLPESGRVAPSATKPRPGDGTPHGTFYWDQNRTVITVKMKGGRNLEIRGENAVLVGWGLAMSVNDLYDNQALFVSNLANFLGIPPERVFIACVVPGTERRRQLWSGASWRPWGFLGLEGPEGLGRRGLNTGASSTAQIDVMIYDDPAKSSNQV</sequence>
<accession>A0A150GDE6</accession>
<dbReference type="PANTHER" id="PTHR46769">
    <property type="entry name" value="POLYCYSTIC KIDNEY AND HEPATIC DISEASE 1 (AUTOSOMAL RECESSIVE)-LIKE 1"/>
    <property type="match status" value="1"/>
</dbReference>
<comment type="caution">
    <text evidence="2">The sequence shown here is derived from an EMBL/GenBank/DDBJ whole genome shotgun (WGS) entry which is preliminary data.</text>
</comment>
<dbReference type="EMBL" id="LSYV01000033">
    <property type="protein sequence ID" value="KXZ47881.1"/>
    <property type="molecule type" value="Genomic_DNA"/>
</dbReference>
<reference evidence="3" key="1">
    <citation type="journal article" date="2016" name="Nat. Commun.">
        <title>The Gonium pectorale genome demonstrates co-option of cell cycle regulation during the evolution of multicellularity.</title>
        <authorList>
            <person name="Hanschen E.R."/>
            <person name="Marriage T.N."/>
            <person name="Ferris P.J."/>
            <person name="Hamaji T."/>
            <person name="Toyoda A."/>
            <person name="Fujiyama A."/>
            <person name="Neme R."/>
            <person name="Noguchi H."/>
            <person name="Minakuchi Y."/>
            <person name="Suzuki M."/>
            <person name="Kawai-Toyooka H."/>
            <person name="Smith D.R."/>
            <person name="Sparks H."/>
            <person name="Anderson J."/>
            <person name="Bakaric R."/>
            <person name="Luria V."/>
            <person name="Karger A."/>
            <person name="Kirschner M.W."/>
            <person name="Durand P.M."/>
            <person name="Michod R.E."/>
            <person name="Nozaki H."/>
            <person name="Olson B.J."/>
        </authorList>
    </citation>
    <scope>NUCLEOTIDE SEQUENCE [LARGE SCALE GENOMIC DNA]</scope>
    <source>
        <strain evidence="3">NIES-2863</strain>
    </source>
</reference>
<protein>
    <submittedName>
        <fullName evidence="2">Uncharacterized protein</fullName>
    </submittedName>
</protein>
<keyword evidence="3" id="KW-1185">Reference proteome</keyword>
<dbReference type="Proteomes" id="UP000075714">
    <property type="component" value="Unassembled WGS sequence"/>
</dbReference>
<proteinExistence type="predicted"/>
<keyword evidence="1" id="KW-0732">Signal</keyword>
<gene>
    <name evidence="2" type="ORF">GPECTOR_32g494</name>
</gene>